<reference evidence="2" key="1">
    <citation type="submission" date="2016-11" db="UniProtKB">
        <authorList>
            <consortium name="WormBaseParasite"/>
        </authorList>
    </citation>
    <scope>IDENTIFICATION</scope>
</reference>
<organism evidence="1 2">
    <name type="scientific">Steinernema glaseri</name>
    <dbReference type="NCBI Taxonomy" id="37863"/>
    <lineage>
        <taxon>Eukaryota</taxon>
        <taxon>Metazoa</taxon>
        <taxon>Ecdysozoa</taxon>
        <taxon>Nematoda</taxon>
        <taxon>Chromadorea</taxon>
        <taxon>Rhabditida</taxon>
        <taxon>Tylenchina</taxon>
        <taxon>Panagrolaimomorpha</taxon>
        <taxon>Strongyloidoidea</taxon>
        <taxon>Steinernematidae</taxon>
        <taxon>Steinernema</taxon>
    </lineage>
</organism>
<accession>A0A1I8ABL2</accession>
<sequence>MSQNIPSRPFHPISCARPWFEEEGTAQVGLSRCLLCEQTLAVMDHELANFLVTSVRRNVRHCSYRSLADRRPPGDSALVPRQR</sequence>
<dbReference type="WBParaSite" id="L893_g408.t1">
    <property type="protein sequence ID" value="L893_g408.t1"/>
    <property type="gene ID" value="L893_g408"/>
</dbReference>
<evidence type="ECO:0000313" key="2">
    <source>
        <dbReference type="WBParaSite" id="L893_g408.t1"/>
    </source>
</evidence>
<keyword evidence="1" id="KW-1185">Reference proteome</keyword>
<evidence type="ECO:0000313" key="1">
    <source>
        <dbReference type="Proteomes" id="UP000095287"/>
    </source>
</evidence>
<dbReference type="Proteomes" id="UP000095287">
    <property type="component" value="Unplaced"/>
</dbReference>
<name>A0A1I8ABL2_9BILA</name>
<dbReference type="AlphaFoldDB" id="A0A1I8ABL2"/>
<protein>
    <submittedName>
        <fullName evidence="2">HNH endonuclease</fullName>
    </submittedName>
</protein>
<proteinExistence type="predicted"/>